<evidence type="ECO:0000256" key="12">
    <source>
        <dbReference type="ARBA" id="ARBA00023242"/>
    </source>
</evidence>
<feature type="transmembrane region" description="Helical" evidence="13">
    <location>
        <begin position="146"/>
        <end position="163"/>
    </location>
</feature>
<gene>
    <name evidence="14" type="ORF">METBIDRAFT_10026</name>
</gene>
<evidence type="ECO:0000313" key="14">
    <source>
        <dbReference type="EMBL" id="OBA23805.1"/>
    </source>
</evidence>
<keyword evidence="5 13" id="KW-0812">Transmembrane</keyword>
<evidence type="ECO:0000256" key="3">
    <source>
        <dbReference type="ARBA" id="ARBA00005760"/>
    </source>
</evidence>
<dbReference type="PANTHER" id="PTHR13269">
    <property type="entry name" value="NUCLEOPORIN NDC1"/>
    <property type="match status" value="1"/>
</dbReference>
<proteinExistence type="inferred from homology"/>
<dbReference type="GO" id="GO:0015031">
    <property type="term" value="P:protein transport"/>
    <property type="evidence" value="ECO:0007669"/>
    <property type="project" value="UniProtKB-KW"/>
</dbReference>
<evidence type="ECO:0000313" key="15">
    <source>
        <dbReference type="Proteomes" id="UP000092555"/>
    </source>
</evidence>
<evidence type="ECO:0008006" key="16">
    <source>
        <dbReference type="Google" id="ProtNLM"/>
    </source>
</evidence>
<dbReference type="STRING" id="869754.A0A1A0HIG9"/>
<dbReference type="GO" id="GO:0070631">
    <property type="term" value="P:spindle pole body localization"/>
    <property type="evidence" value="ECO:0007669"/>
    <property type="project" value="TreeGrafter"/>
</dbReference>
<evidence type="ECO:0000256" key="13">
    <source>
        <dbReference type="SAM" id="Phobius"/>
    </source>
</evidence>
<dbReference type="GO" id="GO:0031965">
    <property type="term" value="C:nuclear membrane"/>
    <property type="evidence" value="ECO:0007669"/>
    <property type="project" value="UniProtKB-SubCell"/>
</dbReference>
<keyword evidence="7" id="KW-0653">Protein transport</keyword>
<evidence type="ECO:0000256" key="7">
    <source>
        <dbReference type="ARBA" id="ARBA00022927"/>
    </source>
</evidence>
<organism evidence="14 15">
    <name type="scientific">Metschnikowia bicuspidata var. bicuspidata NRRL YB-4993</name>
    <dbReference type="NCBI Taxonomy" id="869754"/>
    <lineage>
        <taxon>Eukaryota</taxon>
        <taxon>Fungi</taxon>
        <taxon>Dikarya</taxon>
        <taxon>Ascomycota</taxon>
        <taxon>Saccharomycotina</taxon>
        <taxon>Pichiomycetes</taxon>
        <taxon>Metschnikowiaceae</taxon>
        <taxon>Metschnikowia</taxon>
    </lineage>
</organism>
<dbReference type="Proteomes" id="UP000092555">
    <property type="component" value="Unassembled WGS sequence"/>
</dbReference>
<dbReference type="GeneID" id="30026649"/>
<evidence type="ECO:0000256" key="10">
    <source>
        <dbReference type="ARBA" id="ARBA00023132"/>
    </source>
</evidence>
<dbReference type="AlphaFoldDB" id="A0A1A0HIG9"/>
<keyword evidence="9" id="KW-0811">Translocation</keyword>
<keyword evidence="10" id="KW-0906">Nuclear pore complex</keyword>
<feature type="transmembrane region" description="Helical" evidence="13">
    <location>
        <begin position="26"/>
        <end position="44"/>
    </location>
</feature>
<accession>A0A1A0HIG9</accession>
<keyword evidence="8 13" id="KW-1133">Transmembrane helix</keyword>
<evidence type="ECO:0000256" key="9">
    <source>
        <dbReference type="ARBA" id="ARBA00023010"/>
    </source>
</evidence>
<keyword evidence="12" id="KW-0539">Nucleus</keyword>
<comment type="similarity">
    <text evidence="3">Belongs to the NDC1 family.</text>
</comment>
<sequence length="649" mass="72081">MNGQPQQRTMLYEACFRATSSRRARYVNKTCFLVAVLASIFLRIPYGRFWWNLLDSVYRVPMLFTALWLVQQARGRALEVEYSSAKSLAQHVAVNTVMSGRFYPLLAAFAASSGLFFAVFLPQTRLLTNYYVLAKEFRVKPAVNDAWVYFWFHGAFCAVVYSLQHVAFQRHRLPLAYGVSHVTPEKALFAKKAFILGNAVFFTAFCSLAAPVLYFFARPLLYRAGWPIFMACSLDTAMPPFHIGLATLANATYASLVLFLAWEFACHVHDTYLTIGCLDGKTAIGAKSPDPVATLLSGLRDVRPEHALVRATAFQELAYVASANDAYCVATRNAIFNGPSHRHVAWPAILDECSLVIRNTSSRINFRSASDMDALRNAEYLARDDAAISLSPKDQALFGNSHDSTSNDTTQFAVSATSSPLKASVAFEPAKQTGWTAALLKYRLGEAFVSAVWAPLNRHVRAMYGPTTARQKAQFEARTTAWKTRAKQLRGEFLASTVGVLFRTTAKRDAESRVLNPALYGNAVLALSGLLMHAVEEDRSSTVSSGHISTVFNLLERPIRSCANYTDVLPASVFRSPSEKLHLTAANAHVVAVLRDLTMGGFFQLCVKYNYKLNDLQLSSRAFKLAKWVIDASVAQQQEQEKTQMAMYL</sequence>
<keyword evidence="15" id="KW-1185">Reference proteome</keyword>
<keyword evidence="11 13" id="KW-0472">Membrane</keyword>
<protein>
    <recommendedName>
        <fullName evidence="16">Nucleoporin protein Ndc1-Nup</fullName>
    </recommendedName>
</protein>
<dbReference type="GO" id="GO:0051028">
    <property type="term" value="P:mRNA transport"/>
    <property type="evidence" value="ECO:0007669"/>
    <property type="project" value="UniProtKB-KW"/>
</dbReference>
<evidence type="ECO:0000256" key="8">
    <source>
        <dbReference type="ARBA" id="ARBA00022989"/>
    </source>
</evidence>
<comment type="subcellular location">
    <subcellularLocation>
        <location evidence="1">Nucleus membrane</location>
        <topology evidence="1">Multi-pass membrane protein</topology>
    </subcellularLocation>
    <subcellularLocation>
        <location evidence="2">Nucleus</location>
        <location evidence="2">Nuclear pore complex</location>
    </subcellularLocation>
</comment>
<name>A0A1A0HIG9_9ASCO</name>
<dbReference type="GO" id="GO:0005816">
    <property type="term" value="C:spindle pole body"/>
    <property type="evidence" value="ECO:0007669"/>
    <property type="project" value="TreeGrafter"/>
</dbReference>
<evidence type="ECO:0000256" key="5">
    <source>
        <dbReference type="ARBA" id="ARBA00022692"/>
    </source>
</evidence>
<dbReference type="EMBL" id="LXTC01000001">
    <property type="protein sequence ID" value="OBA23805.1"/>
    <property type="molecule type" value="Genomic_DNA"/>
</dbReference>
<evidence type="ECO:0000256" key="6">
    <source>
        <dbReference type="ARBA" id="ARBA00022816"/>
    </source>
</evidence>
<dbReference type="Pfam" id="PF09531">
    <property type="entry name" value="Ndc1_Nup"/>
    <property type="match status" value="1"/>
</dbReference>
<feature type="transmembrane region" description="Helical" evidence="13">
    <location>
        <begin position="102"/>
        <end position="121"/>
    </location>
</feature>
<dbReference type="RefSeq" id="XP_018714286.1">
    <property type="nucleotide sequence ID" value="XM_018853673.1"/>
</dbReference>
<keyword evidence="4" id="KW-0813">Transport</keyword>
<dbReference type="OrthoDB" id="67850at2759"/>
<evidence type="ECO:0000256" key="11">
    <source>
        <dbReference type="ARBA" id="ARBA00023136"/>
    </source>
</evidence>
<comment type="caution">
    <text evidence="14">The sequence shown here is derived from an EMBL/GenBank/DDBJ whole genome shotgun (WGS) entry which is preliminary data.</text>
</comment>
<keyword evidence="6" id="KW-0509">mRNA transport</keyword>
<dbReference type="GO" id="GO:0106166">
    <property type="term" value="F:spindle pole body-nuclear membrane anchor activity"/>
    <property type="evidence" value="ECO:0007669"/>
    <property type="project" value="TreeGrafter"/>
</dbReference>
<reference evidence="14 15" key="1">
    <citation type="submission" date="2016-05" db="EMBL/GenBank/DDBJ databases">
        <title>Comparative genomics of biotechnologically important yeasts.</title>
        <authorList>
            <consortium name="DOE Joint Genome Institute"/>
            <person name="Riley R."/>
            <person name="Haridas S."/>
            <person name="Wolfe K.H."/>
            <person name="Lopes M.R."/>
            <person name="Hittinger C.T."/>
            <person name="Goker M."/>
            <person name="Salamov A."/>
            <person name="Wisecaver J."/>
            <person name="Long T.M."/>
            <person name="Aerts A.L."/>
            <person name="Barry K."/>
            <person name="Choi C."/>
            <person name="Clum A."/>
            <person name="Coughlan A.Y."/>
            <person name="Deshpande S."/>
            <person name="Douglass A.P."/>
            <person name="Hanson S.J."/>
            <person name="Klenk H.-P."/>
            <person name="LaButti K."/>
            <person name="Lapidus A."/>
            <person name="Lindquist E."/>
            <person name="Lipzen A."/>
            <person name="Meier-kolthoff J.P."/>
            <person name="Ohm R.A."/>
            <person name="Otillar R.P."/>
            <person name="Pangilinan J."/>
            <person name="Peng Y."/>
            <person name="Rokas A."/>
            <person name="Rosa C.A."/>
            <person name="Scheuner C."/>
            <person name="Sibirny A.A."/>
            <person name="Slot J.C."/>
            <person name="Stielow J.B."/>
            <person name="Sun H."/>
            <person name="Kurtzman C.P."/>
            <person name="Blackwell M."/>
            <person name="Grigoriev I.V."/>
            <person name="Jeffries T.W."/>
        </authorList>
    </citation>
    <scope>NUCLEOTIDE SEQUENCE [LARGE SCALE GENOMIC DNA]</scope>
    <source>
        <strain evidence="14 15">NRRL YB-4993</strain>
    </source>
</reference>
<evidence type="ECO:0000256" key="4">
    <source>
        <dbReference type="ARBA" id="ARBA00022448"/>
    </source>
</evidence>
<dbReference type="InterPro" id="IPR019049">
    <property type="entry name" value="Nucleoporin_prot_Ndc1/Nup"/>
</dbReference>
<dbReference type="GO" id="GO:0070762">
    <property type="term" value="C:nuclear pore transmembrane ring"/>
    <property type="evidence" value="ECO:0007669"/>
    <property type="project" value="TreeGrafter"/>
</dbReference>
<evidence type="ECO:0000256" key="1">
    <source>
        <dbReference type="ARBA" id="ARBA00004232"/>
    </source>
</evidence>
<dbReference type="PANTHER" id="PTHR13269:SF6">
    <property type="entry name" value="NUCLEOPORIN NDC1"/>
    <property type="match status" value="1"/>
</dbReference>
<evidence type="ECO:0000256" key="2">
    <source>
        <dbReference type="ARBA" id="ARBA00004567"/>
    </source>
</evidence>
<feature type="transmembrane region" description="Helical" evidence="13">
    <location>
        <begin position="193"/>
        <end position="217"/>
    </location>
</feature>
<dbReference type="GO" id="GO:0006999">
    <property type="term" value="P:nuclear pore organization"/>
    <property type="evidence" value="ECO:0007669"/>
    <property type="project" value="TreeGrafter"/>
</dbReference>
<feature type="transmembrane region" description="Helical" evidence="13">
    <location>
        <begin position="237"/>
        <end position="262"/>
    </location>
</feature>